<dbReference type="PROSITE" id="PS51257">
    <property type="entry name" value="PROKAR_LIPOPROTEIN"/>
    <property type="match status" value="1"/>
</dbReference>
<feature type="compositionally biased region" description="Low complexity" evidence="1">
    <location>
        <begin position="31"/>
        <end position="79"/>
    </location>
</feature>
<dbReference type="STRING" id="1423777.FD46_GL000544"/>
<evidence type="ECO:0000313" key="4">
    <source>
        <dbReference type="Proteomes" id="UP000051686"/>
    </source>
</evidence>
<keyword evidence="4" id="KW-1185">Reference proteome</keyword>
<name>A0A0R1MCL0_9LACO</name>
<dbReference type="Proteomes" id="UP000051686">
    <property type="component" value="Unassembled WGS sequence"/>
</dbReference>
<sequence>MLNKYKLFLVPLCLLLVGCSAQKNQGKEKQTATQASKVSQSQAKSSQTAAASQSSSATSKSSAANSSSSSSQSQQQNTNRLAQFNQELKANLKDTLIPQADGLATGSDKLNVRYQGNTANYTISYSVGAQAKEFNDSSISQEIPYAEFAKKTYSSADEAGQQINHQTASDSQGLPEIDLGHNIKGYLDSGAGQRYLSWNEGNWALRVHAAAVNNEDPQQLAKQTVELLETYRPPAPDPYGEVRFDTNTSYGSRNQVIVWQKGNTIYQLSGHSAETAIKMAASIK</sequence>
<evidence type="ECO:0000256" key="2">
    <source>
        <dbReference type="SAM" id="SignalP"/>
    </source>
</evidence>
<keyword evidence="3" id="KW-0449">Lipoprotein</keyword>
<feature type="chain" id="PRO_5039582149" evidence="2">
    <location>
        <begin position="24"/>
        <end position="284"/>
    </location>
</feature>
<dbReference type="RefSeq" id="WP_057895520.1">
    <property type="nucleotide sequence ID" value="NZ_AZEH01000020.1"/>
</dbReference>
<accession>A0A0R1MCL0</accession>
<keyword evidence="2" id="KW-0732">Signal</keyword>
<reference evidence="3 4" key="1">
    <citation type="journal article" date="2015" name="Genome Announc.">
        <title>Expanding the biotechnology potential of lactobacilli through comparative genomics of 213 strains and associated genera.</title>
        <authorList>
            <person name="Sun Z."/>
            <person name="Harris H.M."/>
            <person name="McCann A."/>
            <person name="Guo C."/>
            <person name="Argimon S."/>
            <person name="Zhang W."/>
            <person name="Yang X."/>
            <person name="Jeffery I.B."/>
            <person name="Cooney J.C."/>
            <person name="Kagawa T.F."/>
            <person name="Liu W."/>
            <person name="Song Y."/>
            <person name="Salvetti E."/>
            <person name="Wrobel A."/>
            <person name="Rasinkangas P."/>
            <person name="Parkhill J."/>
            <person name="Rea M.C."/>
            <person name="O'Sullivan O."/>
            <person name="Ritari J."/>
            <person name="Douillard F.P."/>
            <person name="Paul Ross R."/>
            <person name="Yang R."/>
            <person name="Briner A.E."/>
            <person name="Felis G.E."/>
            <person name="de Vos W.M."/>
            <person name="Barrangou R."/>
            <person name="Klaenhammer T.R."/>
            <person name="Caufield P.W."/>
            <person name="Cui Y."/>
            <person name="Zhang H."/>
            <person name="O'Toole P.W."/>
        </authorList>
    </citation>
    <scope>NUCLEOTIDE SEQUENCE [LARGE SCALE GENOMIC DNA]</scope>
    <source>
        <strain evidence="3 4">DSM 19972</strain>
    </source>
</reference>
<evidence type="ECO:0000313" key="3">
    <source>
        <dbReference type="EMBL" id="KRL05788.1"/>
    </source>
</evidence>
<organism evidence="3 4">
    <name type="scientific">Liquorilactobacillus oeni DSM 19972</name>
    <dbReference type="NCBI Taxonomy" id="1423777"/>
    <lineage>
        <taxon>Bacteria</taxon>
        <taxon>Bacillati</taxon>
        <taxon>Bacillota</taxon>
        <taxon>Bacilli</taxon>
        <taxon>Lactobacillales</taxon>
        <taxon>Lactobacillaceae</taxon>
        <taxon>Liquorilactobacillus</taxon>
    </lineage>
</organism>
<dbReference type="PATRIC" id="fig|1423777.3.peg.563"/>
<evidence type="ECO:0000256" key="1">
    <source>
        <dbReference type="SAM" id="MobiDB-lite"/>
    </source>
</evidence>
<gene>
    <name evidence="3" type="ORF">FD46_GL000544</name>
</gene>
<feature type="region of interest" description="Disordered" evidence="1">
    <location>
        <begin position="27"/>
        <end position="79"/>
    </location>
</feature>
<dbReference type="EMBL" id="AZEH01000020">
    <property type="protein sequence ID" value="KRL05788.1"/>
    <property type="molecule type" value="Genomic_DNA"/>
</dbReference>
<comment type="caution">
    <text evidence="3">The sequence shown here is derived from an EMBL/GenBank/DDBJ whole genome shotgun (WGS) entry which is preliminary data.</text>
</comment>
<protein>
    <submittedName>
        <fullName evidence="3">Lipoprotein</fullName>
    </submittedName>
</protein>
<feature type="signal peptide" evidence="2">
    <location>
        <begin position="1"/>
        <end position="23"/>
    </location>
</feature>
<dbReference type="AlphaFoldDB" id="A0A0R1MCL0"/>
<proteinExistence type="predicted"/>
<dbReference type="OrthoDB" id="2138638at2"/>